<accession>A0A0V1J6I9</accession>
<comment type="caution">
    <text evidence="1">The sequence shown here is derived from an EMBL/GenBank/DDBJ whole genome shotgun (WGS) entry which is preliminary data.</text>
</comment>
<feature type="non-terminal residue" evidence="1">
    <location>
        <position position="1"/>
    </location>
</feature>
<protein>
    <submittedName>
        <fullName evidence="1">Uncharacterized protein</fullName>
    </submittedName>
</protein>
<dbReference type="InterPro" id="IPR019193">
    <property type="entry name" value="UBQ-conj_enz_E2-bd_prot"/>
</dbReference>
<gene>
    <name evidence="1" type="ORF">T4B_3519</name>
</gene>
<keyword evidence="2" id="KW-1185">Reference proteome</keyword>
<organism evidence="1 2">
    <name type="scientific">Trichinella pseudospiralis</name>
    <name type="common">Parasitic roundworm</name>
    <dbReference type="NCBI Taxonomy" id="6337"/>
    <lineage>
        <taxon>Eukaryota</taxon>
        <taxon>Metazoa</taxon>
        <taxon>Ecdysozoa</taxon>
        <taxon>Nematoda</taxon>
        <taxon>Enoplea</taxon>
        <taxon>Dorylaimia</taxon>
        <taxon>Trichinellida</taxon>
        <taxon>Trichinellidae</taxon>
        <taxon>Trichinella</taxon>
    </lineage>
</organism>
<dbReference type="Pfam" id="PF09814">
    <property type="entry name" value="HECT_2"/>
    <property type="match status" value="1"/>
</dbReference>
<reference evidence="1 2" key="1">
    <citation type="submission" date="2015-01" db="EMBL/GenBank/DDBJ databases">
        <title>Evolution of Trichinella species and genotypes.</title>
        <authorList>
            <person name="Korhonen P.K."/>
            <person name="Edoardo P."/>
            <person name="Giuseppe L.R."/>
            <person name="Gasser R.B."/>
        </authorList>
    </citation>
    <scope>NUCLEOTIDE SEQUENCE [LARGE SCALE GENOMIC DNA]</scope>
    <source>
        <strain evidence="1">ISS588</strain>
    </source>
</reference>
<dbReference type="EMBL" id="JYDS01000033">
    <property type="protein sequence ID" value="KRZ30617.1"/>
    <property type="molecule type" value="Genomic_DNA"/>
</dbReference>
<evidence type="ECO:0000313" key="1">
    <source>
        <dbReference type="EMBL" id="KRZ30617.1"/>
    </source>
</evidence>
<proteinExistence type="predicted"/>
<dbReference type="Proteomes" id="UP000054805">
    <property type="component" value="Unassembled WGS sequence"/>
</dbReference>
<evidence type="ECO:0000313" key="2">
    <source>
        <dbReference type="Proteomes" id="UP000054805"/>
    </source>
</evidence>
<sequence>LLFEDMDTSSGYSKHFFSFWNMNNRYVYQFMKYTKSSDNDTTEQDDRTIDIADPLPSEDTINSDVAELNAGLDGVSFQENEGSTWHLVDKNPLTFTKTCTAEITDEGATWSDMLSEIRLRKFNVEKFCRQSRKPHHIRCGKCKRILVAEKERITLYPLPSPEVFDLWEDCFCSQTNQQECFRLFPTPSCFNCYVGRLFFVMDVDNLQNNFDILARRQPVMKCSFCKQDFGILKDKPSSGKLFSRHALTIFHGLADLVDADNKTIMNLSFDSKEEYYAWILYSESEDNFAKKIVLSDLINGPQVIIWLMTSVWLMICSDFPTQTNRPFFSLRLKYLIINNDYDNHEYVRNSADVSSVTIRLPMIEIDYIVGLLQKSNSLYPEVMRKIGIFSVYRFSATCRCDILKHLQAAVKLISVD</sequence>
<dbReference type="AlphaFoldDB" id="A0A0V1J6I9"/>
<name>A0A0V1J6I9_TRIPS</name>